<reference evidence="2" key="1">
    <citation type="submission" date="2021-10" db="EMBL/GenBank/DDBJ databases">
        <title>Tropical sea cucumber genome reveals ecological adaptation and Cuvierian tubules defense mechanism.</title>
        <authorList>
            <person name="Chen T."/>
        </authorList>
    </citation>
    <scope>NUCLEOTIDE SEQUENCE</scope>
    <source>
        <strain evidence="2">Nanhai2018</strain>
        <tissue evidence="2">Muscle</tissue>
    </source>
</reference>
<dbReference type="InterPro" id="IPR036690">
    <property type="entry name" value="Fdx_antiC-bd_sf"/>
</dbReference>
<dbReference type="SUPFAM" id="SSF54991">
    <property type="entry name" value="Anticodon-binding domain of PheRS"/>
    <property type="match status" value="1"/>
</dbReference>
<dbReference type="SMART" id="SM00896">
    <property type="entry name" value="FDX-ACB"/>
    <property type="match status" value="1"/>
</dbReference>
<dbReference type="GO" id="GO:0070475">
    <property type="term" value="P:rRNA base methylation"/>
    <property type="evidence" value="ECO:0007669"/>
    <property type="project" value="InterPro"/>
</dbReference>
<gene>
    <name evidence="2" type="ORF">HOLleu_22121</name>
</gene>
<proteinExistence type="predicted"/>
<dbReference type="AlphaFoldDB" id="A0A9Q1H798"/>
<dbReference type="Gene3D" id="3.30.70.380">
    <property type="entry name" value="Ferrodoxin-fold anticodon-binding domain"/>
    <property type="match status" value="1"/>
</dbReference>
<dbReference type="InterPro" id="IPR019446">
    <property type="entry name" value="BMT5-like"/>
</dbReference>
<sequence>MTKVCDRQLKNGATVLYRVDATKLESHTCLSQLKPFDCIIFQFPHVGGKGNIKKNRNLLKDFFISASKVLSQDGMVLVTLCNGQGGTPMDNPQREWNNSWQIVAMATYGDFILTQTIPFDKVKWHLYQSTGYRSQDKSFNFVGAVMHIFHRSPSHPESLGTDKKNKMYSRIHDLQKQSYAIVMKLFFEALGEHLQHNMDMNGRDNLEGSAPYDEYLQLGTEYAEENNQNKETTLNIQKLSLHPSEQKENPSGFVDYIRAMDGIQDHCCIRSFVQNVSVGRITSVGVKLFHETCPISSFIYPIMHYVTLTMPRRGSDFKDFQENVVRSLDELCLTGNNLATTESKEYSLNSLGSCDLETLCDDCQKINIEDDCEEVSFYRKVVEGDSCTVPLSCTFFQRGNRMSVVFCLENFVMNKFKIQDIRVLWSSDERWWQKFLRFLSGCDKNRDKCYIEPFSLYPPSYVHDLSFWESLEKEFDENAFIFLVREVTGDSVRELYLVEVYQLGERKSRWYRMIYQSCDQALTSHDAGRLQMIVRKSIKERLDLTPR</sequence>
<dbReference type="PROSITE" id="PS51447">
    <property type="entry name" value="FDX_ACB"/>
    <property type="match status" value="1"/>
</dbReference>
<name>A0A9Q1H798_HOLLE</name>
<dbReference type="InterPro" id="IPR005121">
    <property type="entry name" value="Fdx_antiC-bd"/>
</dbReference>
<keyword evidence="3" id="KW-1185">Reference proteome</keyword>
<organism evidence="2 3">
    <name type="scientific">Holothuria leucospilota</name>
    <name type="common">Black long sea cucumber</name>
    <name type="synonym">Mertensiothuria leucospilota</name>
    <dbReference type="NCBI Taxonomy" id="206669"/>
    <lineage>
        <taxon>Eukaryota</taxon>
        <taxon>Metazoa</taxon>
        <taxon>Echinodermata</taxon>
        <taxon>Eleutherozoa</taxon>
        <taxon>Echinozoa</taxon>
        <taxon>Holothuroidea</taxon>
        <taxon>Aspidochirotacea</taxon>
        <taxon>Aspidochirotida</taxon>
        <taxon>Holothuriidae</taxon>
        <taxon>Holothuria</taxon>
    </lineage>
</organism>
<dbReference type="GO" id="GO:0070042">
    <property type="term" value="F:rRNA (uridine-N3-)-methyltransferase activity"/>
    <property type="evidence" value="ECO:0007669"/>
    <property type="project" value="InterPro"/>
</dbReference>
<comment type="caution">
    <text evidence="2">The sequence shown here is derived from an EMBL/GenBank/DDBJ whole genome shotgun (WGS) entry which is preliminary data.</text>
</comment>
<evidence type="ECO:0000313" key="3">
    <source>
        <dbReference type="Proteomes" id="UP001152320"/>
    </source>
</evidence>
<evidence type="ECO:0000259" key="1">
    <source>
        <dbReference type="PROSITE" id="PS51447"/>
    </source>
</evidence>
<feature type="domain" description="FDX-ACB" evidence="1">
    <location>
        <begin position="456"/>
        <end position="547"/>
    </location>
</feature>
<dbReference type="OrthoDB" id="273345at2759"/>
<dbReference type="EMBL" id="JAIZAY010000010">
    <property type="protein sequence ID" value="KAJ8035040.1"/>
    <property type="molecule type" value="Genomic_DNA"/>
</dbReference>
<dbReference type="PANTHER" id="PTHR11538">
    <property type="entry name" value="PHENYLALANYL-TRNA SYNTHETASE"/>
    <property type="match status" value="1"/>
</dbReference>
<dbReference type="PANTHER" id="PTHR11538:SF26">
    <property type="entry name" value="FERREDOXIN-FOLD ANTICODON-BINDING DOMAIN-CONTAINING PROTEIN 1"/>
    <property type="match status" value="1"/>
</dbReference>
<dbReference type="Pfam" id="PF10354">
    <property type="entry name" value="BMT5-like"/>
    <property type="match status" value="1"/>
</dbReference>
<dbReference type="GO" id="GO:0005737">
    <property type="term" value="C:cytoplasm"/>
    <property type="evidence" value="ECO:0007669"/>
    <property type="project" value="TreeGrafter"/>
</dbReference>
<dbReference type="Proteomes" id="UP001152320">
    <property type="component" value="Chromosome 10"/>
</dbReference>
<accession>A0A9Q1H798</accession>
<evidence type="ECO:0000313" key="2">
    <source>
        <dbReference type="EMBL" id="KAJ8035040.1"/>
    </source>
</evidence>
<protein>
    <submittedName>
        <fullName evidence="2">Ferredoxin-fold anticodon-binding domain-containing protein 1-like</fullName>
    </submittedName>
</protein>